<dbReference type="CDD" id="cd13143">
    <property type="entry name" value="MATE_MepA_like"/>
    <property type="match status" value="1"/>
</dbReference>
<feature type="transmembrane region" description="Helical" evidence="10">
    <location>
        <begin position="309"/>
        <end position="331"/>
    </location>
</feature>
<name>R9PPK2_AGAAL</name>
<dbReference type="GO" id="GO:0042910">
    <property type="term" value="F:xenobiotic transmembrane transporter activity"/>
    <property type="evidence" value="ECO:0007669"/>
    <property type="project" value="InterPro"/>
</dbReference>
<dbReference type="Proteomes" id="UP000014461">
    <property type="component" value="Unassembled WGS sequence"/>
</dbReference>
<keyword evidence="6 10" id="KW-0812">Transmembrane</keyword>
<evidence type="ECO:0000256" key="2">
    <source>
        <dbReference type="ARBA" id="ARBA00008417"/>
    </source>
</evidence>
<dbReference type="Pfam" id="PF01554">
    <property type="entry name" value="MatE"/>
    <property type="match status" value="2"/>
</dbReference>
<dbReference type="GO" id="GO:0015297">
    <property type="term" value="F:antiporter activity"/>
    <property type="evidence" value="ECO:0007669"/>
    <property type="project" value="InterPro"/>
</dbReference>
<keyword evidence="5" id="KW-1003">Cell membrane</keyword>
<evidence type="ECO:0000256" key="7">
    <source>
        <dbReference type="ARBA" id="ARBA00022989"/>
    </source>
</evidence>
<keyword evidence="8 10" id="KW-0472">Membrane</keyword>
<keyword evidence="12" id="KW-1185">Reference proteome</keyword>
<keyword evidence="4" id="KW-0813">Transport</keyword>
<comment type="subcellular location">
    <subcellularLocation>
        <location evidence="1">Cell inner membrane</location>
        <topology evidence="1">Multi-pass membrane protein</topology>
    </subcellularLocation>
</comment>
<evidence type="ECO:0000256" key="8">
    <source>
        <dbReference type="ARBA" id="ARBA00023136"/>
    </source>
</evidence>
<comment type="caution">
    <text evidence="11">The sequence shown here is derived from an EMBL/GenBank/DDBJ whole genome shotgun (WGS) entry which is preliminary data.</text>
</comment>
<evidence type="ECO:0000256" key="9">
    <source>
        <dbReference type="ARBA" id="ARBA00023251"/>
    </source>
</evidence>
<keyword evidence="7 10" id="KW-1133">Transmembrane helix</keyword>
<dbReference type="InterPro" id="IPR048279">
    <property type="entry name" value="MdtK-like"/>
</dbReference>
<feature type="transmembrane region" description="Helical" evidence="10">
    <location>
        <begin position="87"/>
        <end position="109"/>
    </location>
</feature>
<feature type="transmembrane region" description="Helical" evidence="10">
    <location>
        <begin position="229"/>
        <end position="256"/>
    </location>
</feature>
<feature type="transmembrane region" description="Helical" evidence="10">
    <location>
        <begin position="410"/>
        <end position="430"/>
    </location>
</feature>
<accession>R9PPK2</accession>
<dbReference type="GO" id="GO:0005886">
    <property type="term" value="C:plasma membrane"/>
    <property type="evidence" value="ECO:0007669"/>
    <property type="project" value="UniProtKB-SubCell"/>
</dbReference>
<dbReference type="STRING" id="1331007.AALB_0131"/>
<evidence type="ECO:0000256" key="10">
    <source>
        <dbReference type="SAM" id="Phobius"/>
    </source>
</evidence>
<dbReference type="InterPro" id="IPR045070">
    <property type="entry name" value="MATE_MepA-like"/>
</dbReference>
<feature type="transmembrane region" description="Helical" evidence="10">
    <location>
        <begin position="50"/>
        <end position="75"/>
    </location>
</feature>
<dbReference type="PANTHER" id="PTHR43823:SF3">
    <property type="entry name" value="MULTIDRUG EXPORT PROTEIN MEPA"/>
    <property type="match status" value="1"/>
</dbReference>
<gene>
    <name evidence="11" type="ORF">AALB_0131</name>
</gene>
<evidence type="ECO:0000313" key="11">
    <source>
        <dbReference type="EMBL" id="GAD00051.1"/>
    </source>
</evidence>
<evidence type="ECO:0000256" key="5">
    <source>
        <dbReference type="ARBA" id="ARBA00022475"/>
    </source>
</evidence>
<dbReference type="RefSeq" id="WP_016399819.1">
    <property type="nucleotide sequence ID" value="NZ_BARX01000001.1"/>
</dbReference>
<feature type="transmembrane region" description="Helical" evidence="10">
    <location>
        <begin position="158"/>
        <end position="180"/>
    </location>
</feature>
<evidence type="ECO:0000256" key="4">
    <source>
        <dbReference type="ARBA" id="ARBA00022448"/>
    </source>
</evidence>
<evidence type="ECO:0000313" key="12">
    <source>
        <dbReference type="Proteomes" id="UP000014461"/>
    </source>
</evidence>
<dbReference type="GO" id="GO:0046677">
    <property type="term" value="P:response to antibiotic"/>
    <property type="evidence" value="ECO:0007669"/>
    <property type="project" value="UniProtKB-KW"/>
</dbReference>
<sequence>MLSKNITLQFWRYSIPSVVAMIVSGIYLIVDGMFIGQVLGAEGLAAINLAWPIIFLVTGLGLMVGVGGGALISIATGEGKTSKAQSLLSHAFLLMLIMAVLFSAILALLGAKPITLQGASGNIQHMAESYLGILGNGALVVLFSCALPILIRNDNSPNFATLLMIVGALANIGLDYLFIVKWDWQLAGAAYATLGAQALVMFLAISYFFSRYSSLSFQVSGFSLKPKYLANISNLGLSSFFTTVYTAFITLVHNYLFLRYGSVTDTGAYAIVLYLSVIYYFIAEGFANGMQPLISYNFGAKRYDNVLKVMALGFSIILGSGVAAVFLMNLFSELSVSIFNNDDPALLDATVSGIRIHLWAMPLDGLIFTGAVVFQSINRANRASFISVGNMAIQLPFMLLLPAAYGVVGIWLVMPLSTVILSAVVAWWLVSLVKQLKAEFTPPAA</sequence>
<dbReference type="NCBIfam" id="NF007130">
    <property type="entry name" value="PRK09575.1"/>
    <property type="match status" value="1"/>
</dbReference>
<feature type="transmembrane region" description="Helical" evidence="10">
    <location>
        <begin position="356"/>
        <end position="374"/>
    </location>
</feature>
<dbReference type="OrthoDB" id="9811110at2"/>
<evidence type="ECO:0000256" key="6">
    <source>
        <dbReference type="ARBA" id="ARBA00022692"/>
    </source>
</evidence>
<feature type="transmembrane region" description="Helical" evidence="10">
    <location>
        <begin position="129"/>
        <end position="151"/>
    </location>
</feature>
<reference evidence="11" key="1">
    <citation type="journal article" date="2013" name="Genome Announc.">
        <title>Draft Genome Sequence of Agarivorans albus Strain MKT 106T, an Agarolytic Marine Bacterium.</title>
        <authorList>
            <person name="Yasuike M."/>
            <person name="Nakamura Y."/>
            <person name="Kai W."/>
            <person name="Fujiwara A."/>
            <person name="Fukui Y."/>
            <person name="Satomi M."/>
            <person name="Sano M."/>
        </authorList>
    </citation>
    <scope>NUCLEOTIDE SEQUENCE [LARGE SCALE GENOMIC DNA]</scope>
</reference>
<dbReference type="PANTHER" id="PTHR43823">
    <property type="entry name" value="SPORULATION PROTEIN YKVU"/>
    <property type="match status" value="1"/>
</dbReference>
<proteinExistence type="inferred from homology"/>
<dbReference type="AlphaFoldDB" id="R9PPK2"/>
<feature type="transmembrane region" description="Helical" evidence="10">
    <location>
        <begin position="186"/>
        <end position="209"/>
    </location>
</feature>
<evidence type="ECO:0000256" key="1">
    <source>
        <dbReference type="ARBA" id="ARBA00004429"/>
    </source>
</evidence>
<feature type="transmembrane region" description="Helical" evidence="10">
    <location>
        <begin position="386"/>
        <end position="404"/>
    </location>
</feature>
<keyword evidence="9" id="KW-0046">Antibiotic resistance</keyword>
<feature type="transmembrane region" description="Helical" evidence="10">
    <location>
        <begin position="12"/>
        <end position="30"/>
    </location>
</feature>
<dbReference type="PIRSF" id="PIRSF006603">
    <property type="entry name" value="DinF"/>
    <property type="match status" value="1"/>
</dbReference>
<protein>
    <recommendedName>
        <fullName evidence="3">Multidrug export protein MepA</fullName>
    </recommendedName>
</protein>
<dbReference type="EMBL" id="BARX01000001">
    <property type="protein sequence ID" value="GAD00051.1"/>
    <property type="molecule type" value="Genomic_DNA"/>
</dbReference>
<comment type="similarity">
    <text evidence="2">Belongs to the multi antimicrobial extrusion (MATE) (TC 2.A.66.1) family. MepA subfamily.</text>
</comment>
<evidence type="ECO:0000256" key="3">
    <source>
        <dbReference type="ARBA" id="ARBA00022106"/>
    </source>
</evidence>
<organism evidence="11 12">
    <name type="scientific">Agarivorans albus MKT 106</name>
    <dbReference type="NCBI Taxonomy" id="1331007"/>
    <lineage>
        <taxon>Bacteria</taxon>
        <taxon>Pseudomonadati</taxon>
        <taxon>Pseudomonadota</taxon>
        <taxon>Gammaproteobacteria</taxon>
        <taxon>Alteromonadales</taxon>
        <taxon>Alteromonadaceae</taxon>
        <taxon>Agarivorans</taxon>
    </lineage>
</organism>
<dbReference type="InterPro" id="IPR051327">
    <property type="entry name" value="MATE_MepA_subfamily"/>
</dbReference>
<dbReference type="InterPro" id="IPR002528">
    <property type="entry name" value="MATE_fam"/>
</dbReference>
<feature type="transmembrane region" description="Helical" evidence="10">
    <location>
        <begin position="268"/>
        <end position="288"/>
    </location>
</feature>